<evidence type="ECO:0000313" key="3">
    <source>
        <dbReference type="EMBL" id="CAF3993660.1"/>
    </source>
</evidence>
<dbReference type="EMBL" id="CAJOBB010002725">
    <property type="protein sequence ID" value="CAF3993660.1"/>
    <property type="molecule type" value="Genomic_DNA"/>
</dbReference>
<keyword evidence="1" id="KW-0732">Signal</keyword>
<evidence type="ECO:0000313" key="4">
    <source>
        <dbReference type="Proteomes" id="UP000663860"/>
    </source>
</evidence>
<name>A0A814VQA5_9BILA</name>
<dbReference type="Proteomes" id="UP000663860">
    <property type="component" value="Unassembled WGS sequence"/>
</dbReference>
<dbReference type="InterPro" id="IPR011047">
    <property type="entry name" value="Quinoprotein_ADH-like_sf"/>
</dbReference>
<comment type="caution">
    <text evidence="2">The sequence shown here is derived from an EMBL/GenBank/DDBJ whole genome shotgun (WGS) entry which is preliminary data.</text>
</comment>
<protein>
    <submittedName>
        <fullName evidence="2">Uncharacterized protein</fullName>
    </submittedName>
</protein>
<feature type="chain" id="PRO_5036410993" evidence="1">
    <location>
        <begin position="21"/>
        <end position="454"/>
    </location>
</feature>
<dbReference type="EMBL" id="CAJNOE010000394">
    <property type="protein sequence ID" value="CAF1192027.1"/>
    <property type="molecule type" value="Genomic_DNA"/>
</dbReference>
<feature type="signal peptide" evidence="1">
    <location>
        <begin position="1"/>
        <end position="20"/>
    </location>
</feature>
<dbReference type="SUPFAM" id="SSF50998">
    <property type="entry name" value="Quinoprotein alcohol dehydrogenase-like"/>
    <property type="match status" value="1"/>
</dbReference>
<reference evidence="2" key="1">
    <citation type="submission" date="2021-02" db="EMBL/GenBank/DDBJ databases">
        <authorList>
            <person name="Nowell W R."/>
        </authorList>
    </citation>
    <scope>NUCLEOTIDE SEQUENCE</scope>
</reference>
<dbReference type="InterPro" id="IPR015943">
    <property type="entry name" value="WD40/YVTN_repeat-like_dom_sf"/>
</dbReference>
<evidence type="ECO:0000313" key="2">
    <source>
        <dbReference type="EMBL" id="CAF1192027.1"/>
    </source>
</evidence>
<evidence type="ECO:0000256" key="1">
    <source>
        <dbReference type="SAM" id="SignalP"/>
    </source>
</evidence>
<organism evidence="2 4">
    <name type="scientific">Adineta steineri</name>
    <dbReference type="NCBI Taxonomy" id="433720"/>
    <lineage>
        <taxon>Eukaryota</taxon>
        <taxon>Metazoa</taxon>
        <taxon>Spiralia</taxon>
        <taxon>Gnathifera</taxon>
        <taxon>Rotifera</taxon>
        <taxon>Eurotatoria</taxon>
        <taxon>Bdelloidea</taxon>
        <taxon>Adinetida</taxon>
        <taxon>Adinetidae</taxon>
        <taxon>Adineta</taxon>
    </lineage>
</organism>
<dbReference type="Proteomes" id="UP000663868">
    <property type="component" value="Unassembled WGS sequence"/>
</dbReference>
<gene>
    <name evidence="2" type="ORF">IZO911_LOCUS28099</name>
    <name evidence="3" type="ORF">KXQ929_LOCUS28057</name>
</gene>
<sequence length="454" mass="50791">MQRFSFVLIFVLVLITEAKATVNDNNDELSWTTTMGNARNTRRLIPSLATEFNGSTWTTIFNSSSQDATVFGAGAGINGDLYLFVTDSRYGSADYMLCLTTNGDIRWKMYLESPPRMMNTAVSNIVSDQVNNLLYYTSTWADTGSFVSKICRVFYPQTHHPAQECVNTYKISSNFLAPLALSTKADLLITSVIENAPAAFNTTTFEMLWSDSETMGSDPSADYKADPFTGDIYWIGGDDNMGKMNSNGTRLFINDTNSGGNRDFALDSQRQIVVRAWQNMSDHDWPLIVSAWNVENTGLHERWQWKDDNNNTMNTDCTPPMIDAQNGITYFVNLPYAIALDTNTGTRRWQTEVVTKSDMDNLDLAAECTAFNEQSRVVYVFVKSTKAPFKLMLIAVHADTGKILRQMDVARTDSKIVKSFCPMLIGNEMIYISWLTGAYPDLVPLTITGVPQLS</sequence>
<accession>A0A814VQA5</accession>
<proteinExistence type="predicted"/>
<dbReference type="AlphaFoldDB" id="A0A814VQA5"/>
<dbReference type="Gene3D" id="2.130.10.10">
    <property type="entry name" value="YVTN repeat-like/Quinoprotein amine dehydrogenase"/>
    <property type="match status" value="1"/>
</dbReference>